<sequence length="62" mass="6807">MKPELNITEAFTPTPGVDLANLRVECVFCDEAGEPAKRRSVAMLSLLGSRRRARSVFADQQG</sequence>
<dbReference type="EMBL" id="CP028918">
    <property type="protein sequence ID" value="AWB49694.1"/>
    <property type="molecule type" value="Genomic_DNA"/>
</dbReference>
<accession>A0A2S0UPF5</accession>
<keyword evidence="2" id="KW-1185">Reference proteome</keyword>
<name>A0A2S0UPF5_9RHOB</name>
<proteinExistence type="predicted"/>
<dbReference type="KEGG" id="geh:HYN69_15345"/>
<dbReference type="RefSeq" id="WP_108436511.1">
    <property type="nucleotide sequence ID" value="NZ_CP028918.1"/>
</dbReference>
<dbReference type="Proteomes" id="UP000244496">
    <property type="component" value="Chromosome"/>
</dbReference>
<dbReference type="AlphaFoldDB" id="A0A2S0UPF5"/>
<evidence type="ECO:0000313" key="2">
    <source>
        <dbReference type="Proteomes" id="UP000244496"/>
    </source>
</evidence>
<gene>
    <name evidence="1" type="ORF">HYN69_15345</name>
</gene>
<evidence type="ECO:0000313" key="1">
    <source>
        <dbReference type="EMBL" id="AWB49694.1"/>
    </source>
</evidence>
<reference evidence="1 2" key="1">
    <citation type="submission" date="2018-04" db="EMBL/GenBank/DDBJ databases">
        <title>Genome sequencing of Gemmobacter.</title>
        <authorList>
            <person name="Yi H."/>
            <person name="Baek M.-G."/>
        </authorList>
    </citation>
    <scope>NUCLEOTIDE SEQUENCE [LARGE SCALE GENOMIC DNA]</scope>
    <source>
        <strain evidence="1 2">HYN0069</strain>
    </source>
</reference>
<organism evidence="1 2">
    <name type="scientific">Paragemmobacter aquarius</name>
    <dbReference type="NCBI Taxonomy" id="2169400"/>
    <lineage>
        <taxon>Bacteria</taxon>
        <taxon>Pseudomonadati</taxon>
        <taxon>Pseudomonadota</taxon>
        <taxon>Alphaproteobacteria</taxon>
        <taxon>Rhodobacterales</taxon>
        <taxon>Paracoccaceae</taxon>
        <taxon>Paragemmobacter</taxon>
    </lineage>
</organism>
<protein>
    <submittedName>
        <fullName evidence="1">Uncharacterized protein</fullName>
    </submittedName>
</protein>